<dbReference type="PANTHER" id="PTHR30204">
    <property type="entry name" value="REDOX-CYCLING DRUG-SENSING TRANSCRIPTIONAL ACTIVATOR SOXR"/>
    <property type="match status" value="1"/>
</dbReference>
<dbReference type="InterPro" id="IPR047057">
    <property type="entry name" value="MerR_fam"/>
</dbReference>
<keyword evidence="4" id="KW-1185">Reference proteome</keyword>
<gene>
    <name evidence="3" type="ORF">BST13_31980</name>
</gene>
<dbReference type="Pfam" id="PF06445">
    <property type="entry name" value="GyrI-like"/>
    <property type="match status" value="1"/>
</dbReference>
<dbReference type="SMART" id="SM00871">
    <property type="entry name" value="AraC_E_bind"/>
    <property type="match status" value="1"/>
</dbReference>
<dbReference type="Gene3D" id="3.20.80.10">
    <property type="entry name" value="Regulatory factor, effector binding domain"/>
    <property type="match status" value="1"/>
</dbReference>
<dbReference type="SUPFAM" id="SSF55136">
    <property type="entry name" value="Probable bacterial effector-binding domain"/>
    <property type="match status" value="1"/>
</dbReference>
<dbReference type="AlphaFoldDB" id="A0A1X0A894"/>
<dbReference type="RefSeq" id="WP_083169304.1">
    <property type="nucleotide sequence ID" value="NZ_MVHF01000050.1"/>
</dbReference>
<dbReference type="STRING" id="1927124.BST13_31980"/>
<evidence type="ECO:0000259" key="2">
    <source>
        <dbReference type="PROSITE" id="PS50937"/>
    </source>
</evidence>
<evidence type="ECO:0000256" key="1">
    <source>
        <dbReference type="ARBA" id="ARBA00023125"/>
    </source>
</evidence>
<dbReference type="SUPFAM" id="SSF46955">
    <property type="entry name" value="Putative DNA-binding domain"/>
    <property type="match status" value="1"/>
</dbReference>
<evidence type="ECO:0000313" key="3">
    <source>
        <dbReference type="EMBL" id="ORA26281.1"/>
    </source>
</evidence>
<dbReference type="Proteomes" id="UP000192448">
    <property type="component" value="Unassembled WGS sequence"/>
</dbReference>
<organism evidence="3 4">
    <name type="scientific">Mycobacterium aquaticum</name>
    <dbReference type="NCBI Taxonomy" id="1927124"/>
    <lineage>
        <taxon>Bacteria</taxon>
        <taxon>Bacillati</taxon>
        <taxon>Actinomycetota</taxon>
        <taxon>Actinomycetes</taxon>
        <taxon>Mycobacteriales</taxon>
        <taxon>Mycobacteriaceae</taxon>
        <taxon>Mycobacterium</taxon>
    </lineage>
</organism>
<dbReference type="SMART" id="SM00422">
    <property type="entry name" value="HTH_MERR"/>
    <property type="match status" value="1"/>
</dbReference>
<accession>A0A1X0A894</accession>
<dbReference type="OrthoDB" id="7849865at2"/>
<dbReference type="PROSITE" id="PS50937">
    <property type="entry name" value="HTH_MERR_2"/>
    <property type="match status" value="1"/>
</dbReference>
<dbReference type="InterPro" id="IPR011256">
    <property type="entry name" value="Reg_factor_effector_dom_sf"/>
</dbReference>
<dbReference type="Gene3D" id="1.10.1660.10">
    <property type="match status" value="1"/>
</dbReference>
<dbReference type="InterPro" id="IPR000551">
    <property type="entry name" value="MerR-type_HTH_dom"/>
</dbReference>
<dbReference type="CDD" id="cd01107">
    <property type="entry name" value="HTH_BmrR"/>
    <property type="match status" value="1"/>
</dbReference>
<name>A0A1X0A894_9MYCO</name>
<protein>
    <submittedName>
        <fullName evidence="3">MerR family transcriptional regulator</fullName>
    </submittedName>
</protein>
<reference evidence="3 4" key="1">
    <citation type="submission" date="2017-02" db="EMBL/GenBank/DDBJ databases">
        <title>The new phylogeny of genus Mycobacterium.</title>
        <authorList>
            <person name="Tortoli E."/>
            <person name="Trovato A."/>
            <person name="Cirillo D.M."/>
        </authorList>
    </citation>
    <scope>NUCLEOTIDE SEQUENCE [LARGE SCALE GENOMIC DNA]</scope>
    <source>
        <strain evidence="3 4">RW6</strain>
    </source>
</reference>
<dbReference type="GO" id="GO:0003700">
    <property type="term" value="F:DNA-binding transcription factor activity"/>
    <property type="evidence" value="ECO:0007669"/>
    <property type="project" value="InterPro"/>
</dbReference>
<feature type="domain" description="HTH merR-type" evidence="2">
    <location>
        <begin position="7"/>
        <end position="74"/>
    </location>
</feature>
<comment type="caution">
    <text evidence="3">The sequence shown here is derived from an EMBL/GenBank/DDBJ whole genome shotgun (WGS) entry which is preliminary data.</text>
</comment>
<keyword evidence="1" id="KW-0238">DNA-binding</keyword>
<dbReference type="EMBL" id="MVHF01000050">
    <property type="protein sequence ID" value="ORA26281.1"/>
    <property type="molecule type" value="Genomic_DNA"/>
</dbReference>
<proteinExistence type="predicted"/>
<dbReference type="GO" id="GO:0003677">
    <property type="term" value="F:DNA binding"/>
    <property type="evidence" value="ECO:0007669"/>
    <property type="project" value="UniProtKB-KW"/>
</dbReference>
<dbReference type="Pfam" id="PF13411">
    <property type="entry name" value="MerR_1"/>
    <property type="match status" value="1"/>
</dbReference>
<sequence>MGSEVPIGDFSVMTRLSKKALRHYHDLGLLVPAHIDTHSGYRFYDTAQVDHAHIIRRFRSLQMSIPDIKALLSAPDIGARNALIAAHLAQMQEQLERTQDAVRELIELLSPSERHPEVHTRQEPRTLAWAITSTIDIASIGSWFATTAHQLTDALRRSGAQPHGPASGLYARELFSESRGEATLYIGTTEPVPPPAPVRAVVLPAAEFAVLTHVGSTHTGIDRSYGHLGSYVSNNLMSGQGPIREHYLGADCGRFSGFDRTEICWPIFGTAETGTDMAAAHDGIG</sequence>
<dbReference type="PANTHER" id="PTHR30204:SF97">
    <property type="entry name" value="MERR FAMILY REGULATORY PROTEIN"/>
    <property type="match status" value="1"/>
</dbReference>
<dbReference type="InterPro" id="IPR009061">
    <property type="entry name" value="DNA-bd_dom_put_sf"/>
</dbReference>
<dbReference type="InterPro" id="IPR029442">
    <property type="entry name" value="GyrI-like"/>
</dbReference>
<evidence type="ECO:0000313" key="4">
    <source>
        <dbReference type="Proteomes" id="UP000192448"/>
    </source>
</evidence>
<dbReference type="InterPro" id="IPR010499">
    <property type="entry name" value="AraC_E-bd"/>
</dbReference>